<dbReference type="RefSeq" id="WP_011077715.1">
    <property type="nucleotide sequence ID" value="NC_004432.1"/>
</dbReference>
<dbReference type="InterPro" id="IPR011356">
    <property type="entry name" value="Leucine_aapep/pepB"/>
</dbReference>
<dbReference type="eggNOG" id="COG0260">
    <property type="taxonomic scope" value="Bacteria"/>
</dbReference>
<comment type="similarity">
    <text evidence="1">Belongs to the peptidase M17 family.</text>
</comment>
<proteinExistence type="inferred from homology"/>
<keyword evidence="4" id="KW-0378">Hydrolase</keyword>
<name>Q8EUM6_MALP2</name>
<dbReference type="FunCoup" id="Q8EUM6">
    <property type="interactions" value="162"/>
</dbReference>
<evidence type="ECO:0000256" key="6">
    <source>
        <dbReference type="ARBA" id="ARBA00049972"/>
    </source>
</evidence>
<evidence type="ECO:0000256" key="1">
    <source>
        <dbReference type="ARBA" id="ARBA00009528"/>
    </source>
</evidence>
<evidence type="ECO:0000313" key="10">
    <source>
        <dbReference type="EMBL" id="BAC44686.1"/>
    </source>
</evidence>
<dbReference type="GO" id="GO:0030145">
    <property type="term" value="F:manganese ion binding"/>
    <property type="evidence" value="ECO:0007669"/>
    <property type="project" value="InterPro"/>
</dbReference>
<dbReference type="SUPFAM" id="SSF53187">
    <property type="entry name" value="Zn-dependent exopeptidases"/>
    <property type="match status" value="1"/>
</dbReference>
<dbReference type="GO" id="GO:0005737">
    <property type="term" value="C:cytoplasm"/>
    <property type="evidence" value="ECO:0007669"/>
    <property type="project" value="InterPro"/>
</dbReference>
<evidence type="ECO:0000256" key="5">
    <source>
        <dbReference type="ARBA" id="ARBA00033172"/>
    </source>
</evidence>
<keyword evidence="11" id="KW-1185">Reference proteome</keyword>
<dbReference type="PANTHER" id="PTHR11963">
    <property type="entry name" value="LEUCINE AMINOPEPTIDASE-RELATED"/>
    <property type="match status" value="1"/>
</dbReference>
<dbReference type="Proteomes" id="UP000002522">
    <property type="component" value="Chromosome"/>
</dbReference>
<dbReference type="Gene3D" id="3.40.630.10">
    <property type="entry name" value="Zn peptidases"/>
    <property type="match status" value="1"/>
</dbReference>
<dbReference type="STRING" id="272633.gene:10732017"/>
<evidence type="ECO:0000256" key="8">
    <source>
        <dbReference type="ARBA" id="ARBA00050061"/>
    </source>
</evidence>
<dbReference type="EMBL" id="BA000026">
    <property type="protein sequence ID" value="BAC44686.1"/>
    <property type="molecule type" value="Genomic_DNA"/>
</dbReference>
<evidence type="ECO:0000256" key="2">
    <source>
        <dbReference type="ARBA" id="ARBA00022438"/>
    </source>
</evidence>
<evidence type="ECO:0000256" key="4">
    <source>
        <dbReference type="ARBA" id="ARBA00022801"/>
    </source>
</evidence>
<dbReference type="InParanoid" id="Q8EUM6"/>
<dbReference type="Pfam" id="PF00883">
    <property type="entry name" value="Peptidase_M17"/>
    <property type="match status" value="1"/>
</dbReference>
<evidence type="ECO:0000313" key="11">
    <source>
        <dbReference type="Proteomes" id="UP000002522"/>
    </source>
</evidence>
<protein>
    <recommendedName>
        <fullName evidence="7">Probable cytosol aminopeptidase</fullName>
    </recommendedName>
    <alternativeName>
        <fullName evidence="8">Leucine aminopeptidase</fullName>
    </alternativeName>
    <alternativeName>
        <fullName evidence="5">Leucyl aminopeptidase</fullName>
    </alternativeName>
</protein>
<accession>Q8EUM6</accession>
<dbReference type="CDD" id="cd00433">
    <property type="entry name" value="Peptidase_M17"/>
    <property type="match status" value="1"/>
</dbReference>
<dbReference type="HOGENOM" id="CLU_013734_6_3_14"/>
<evidence type="ECO:0000256" key="7">
    <source>
        <dbReference type="ARBA" id="ARBA00050021"/>
    </source>
</evidence>
<dbReference type="GO" id="GO:0006508">
    <property type="term" value="P:proteolysis"/>
    <property type="evidence" value="ECO:0007669"/>
    <property type="project" value="UniProtKB-KW"/>
</dbReference>
<dbReference type="PRINTS" id="PR00481">
    <property type="entry name" value="LAMNOPPTDASE"/>
</dbReference>
<feature type="domain" description="Cytosol aminopeptidase" evidence="9">
    <location>
        <begin position="303"/>
        <end position="310"/>
    </location>
</feature>
<dbReference type="GO" id="GO:0070006">
    <property type="term" value="F:metalloaminopeptidase activity"/>
    <property type="evidence" value="ECO:0007669"/>
    <property type="project" value="InterPro"/>
</dbReference>
<dbReference type="NCBIfam" id="NF002080">
    <property type="entry name" value="PRK00913.3-2"/>
    <property type="match status" value="1"/>
</dbReference>
<comment type="function">
    <text evidence="6">Presumably involved in the processing and regular turnover of intracellular proteins. Catalyzes the removal of unsubstituted N-terminal amino acids from various peptides.</text>
</comment>
<dbReference type="AlphaFoldDB" id="Q8EUM6"/>
<evidence type="ECO:0000256" key="3">
    <source>
        <dbReference type="ARBA" id="ARBA00022670"/>
    </source>
</evidence>
<gene>
    <name evidence="10" type="ordered locus">MYPE8950</name>
</gene>
<dbReference type="InterPro" id="IPR000819">
    <property type="entry name" value="Peptidase_M17_C"/>
</dbReference>
<dbReference type="PANTHER" id="PTHR11963:SF23">
    <property type="entry name" value="CYTOSOL AMINOPEPTIDASE"/>
    <property type="match status" value="1"/>
</dbReference>
<keyword evidence="3" id="KW-0645">Protease</keyword>
<organism evidence="10 11">
    <name type="scientific">Malacoplasma penetrans (strain HF-2)</name>
    <name type="common">Mycoplasma penetrans</name>
    <dbReference type="NCBI Taxonomy" id="272633"/>
    <lineage>
        <taxon>Bacteria</taxon>
        <taxon>Bacillati</taxon>
        <taxon>Mycoplasmatota</taxon>
        <taxon>Mycoplasmoidales</taxon>
        <taxon>Mycoplasmoidaceae</taxon>
        <taxon>Malacoplasma</taxon>
    </lineage>
</organism>
<sequence>MENLDRKQITFKALDIRSELNTDSKKAYETFEKENIVYFLVDKNKKDLPRIDDYVKRATENFKRDIDVDLTSFIEVFGLSDESEIEDLLTVLVIAFRFNQKIPFTMKQKVESGYKLKYTVNEKYKQVITNAIVISDAQYFCRNLQDRPSSQIYPESFVEEVKKLFADVQDKVSISVLNKEDLKREKMNLLLGVNAGSIREPRLICVEYLNNPSSNEKFAYVGKGITYDSGGMNIKTMTYMRWMKFDMSGAAAVMATVYALAKNNIRTNVVGIGAMTENLPGATAIRPDDIIVSHSGKTVEIDNTDAEGRLVLADGLSYAVKKYNATKLVDIATLTGAMVFSLGDVYSGVWATNDNDWKVFEKTADKSGEYVWRLPLHEDYRKSLDSRIADIANCNSNDRRAGSSSAACFLVEFTHGVDYIHLDVALTTDVKNMGQGTMIKTLYNFAKTQI</sequence>
<dbReference type="KEGG" id="mpe:MYPE8950"/>
<dbReference type="PROSITE" id="PS00631">
    <property type="entry name" value="CYTOSOL_AP"/>
    <property type="match status" value="1"/>
</dbReference>
<reference evidence="10 11" key="1">
    <citation type="journal article" date="2002" name="Nucleic Acids Res.">
        <title>The complete genomic sequence of Mycoplasma penetrans, an intracellular bacterial pathogen in humans.</title>
        <authorList>
            <person name="Sasaki Y."/>
            <person name="Ishikawa J."/>
            <person name="Yamashita A."/>
            <person name="Oshima K."/>
            <person name="Kenri T."/>
            <person name="Furuya K."/>
            <person name="Yoshino C."/>
            <person name="Horino A."/>
            <person name="Shiba T."/>
            <person name="Sasaki T."/>
            <person name="Hattori M."/>
        </authorList>
    </citation>
    <scope>NUCLEOTIDE SEQUENCE [LARGE SCALE GENOMIC DNA]</scope>
    <source>
        <strain evidence="10 11">HF-2</strain>
    </source>
</reference>
<evidence type="ECO:0000259" key="9">
    <source>
        <dbReference type="PROSITE" id="PS00631"/>
    </source>
</evidence>
<keyword evidence="2 10" id="KW-0031">Aminopeptidase</keyword>